<sequence>MNKWLPLKETYDRTMADRYAEALPSQTWIWRLGSTQREGRGRFECMALGTAWILLQCCPHMRVRSLLRPTQVHLLRSPVVVERI</sequence>
<reference evidence="1" key="1">
    <citation type="submission" date="2017-07" db="EMBL/GenBank/DDBJ databases">
        <title>Taro Niue Genome Assembly and Annotation.</title>
        <authorList>
            <person name="Atibalentja N."/>
            <person name="Keating K."/>
            <person name="Fields C.J."/>
        </authorList>
    </citation>
    <scope>NUCLEOTIDE SEQUENCE</scope>
    <source>
        <strain evidence="1">Niue_2</strain>
        <tissue evidence="1">Leaf</tissue>
    </source>
</reference>
<protein>
    <submittedName>
        <fullName evidence="1">Uncharacterized protein</fullName>
    </submittedName>
</protein>
<organism evidence="1 2">
    <name type="scientific">Colocasia esculenta</name>
    <name type="common">Wild taro</name>
    <name type="synonym">Arum esculentum</name>
    <dbReference type="NCBI Taxonomy" id="4460"/>
    <lineage>
        <taxon>Eukaryota</taxon>
        <taxon>Viridiplantae</taxon>
        <taxon>Streptophyta</taxon>
        <taxon>Embryophyta</taxon>
        <taxon>Tracheophyta</taxon>
        <taxon>Spermatophyta</taxon>
        <taxon>Magnoliopsida</taxon>
        <taxon>Liliopsida</taxon>
        <taxon>Araceae</taxon>
        <taxon>Aroideae</taxon>
        <taxon>Colocasieae</taxon>
        <taxon>Colocasia</taxon>
    </lineage>
</organism>
<dbReference type="EMBL" id="NMUH01007729">
    <property type="protein sequence ID" value="MQM17726.1"/>
    <property type="molecule type" value="Genomic_DNA"/>
</dbReference>
<comment type="caution">
    <text evidence="1">The sequence shown here is derived from an EMBL/GenBank/DDBJ whole genome shotgun (WGS) entry which is preliminary data.</text>
</comment>
<evidence type="ECO:0000313" key="2">
    <source>
        <dbReference type="Proteomes" id="UP000652761"/>
    </source>
</evidence>
<dbReference type="AlphaFoldDB" id="A0A843XEG7"/>
<name>A0A843XEG7_COLES</name>
<accession>A0A843XEG7</accession>
<proteinExistence type="predicted"/>
<dbReference type="Proteomes" id="UP000652761">
    <property type="component" value="Unassembled WGS sequence"/>
</dbReference>
<gene>
    <name evidence="1" type="ORF">Taro_050702</name>
</gene>
<keyword evidence="2" id="KW-1185">Reference proteome</keyword>
<evidence type="ECO:0000313" key="1">
    <source>
        <dbReference type="EMBL" id="MQM17726.1"/>
    </source>
</evidence>